<accession>A0A7X1M6Q5</accession>
<name>A0A7X1M6Q5_9ACTN</name>
<dbReference type="Gene3D" id="3.40.50.12780">
    <property type="entry name" value="N-terminal domain of ligase-like"/>
    <property type="match status" value="1"/>
</dbReference>
<organism evidence="2 3">
    <name type="scientific">Streptomyces cupreus</name>
    <dbReference type="NCBI Taxonomy" id="2759956"/>
    <lineage>
        <taxon>Bacteria</taxon>
        <taxon>Bacillati</taxon>
        <taxon>Actinomycetota</taxon>
        <taxon>Actinomycetes</taxon>
        <taxon>Kitasatosporales</taxon>
        <taxon>Streptomycetaceae</taxon>
        <taxon>Streptomyces</taxon>
    </lineage>
</organism>
<feature type="domain" description="AMP-dependent synthetase/ligase" evidence="1">
    <location>
        <begin position="42"/>
        <end position="393"/>
    </location>
</feature>
<comment type="caution">
    <text evidence="2">The sequence shown here is derived from an EMBL/GenBank/DDBJ whole genome shotgun (WGS) entry which is preliminary data.</text>
</comment>
<sequence>MKGSVAYRSIQKRGLHIGLLPAMAAAVNGATPLTLDHDLDVLPDAGRHLTVSQLADMVDDLAARLWAAGVRPDEHVVIHKKANADVWVLACATSRIGAVPVLLSPSLDAVTVGALLKRVDRPNLLTDEHKLDALAELPLAELTREVVIVNGERTGTVSLARLARAPRVKPVVRPIDEAAVITHTSGTTGVPKLVVHTPRTQGIRLKPQWRLLSLMQQRENVAIHIPFVHSRNVAAMALALLREMPVLLMNESAPDTVAELLLENRPGLIEALPNSLMAWEGLAEDPRRPFASVKYFSSTFDAIHPRTMSRLLKSSERQGALFFQIYGQSEVGPAVGRAYFRHSAHKANGRCVGWQMPIGSAKVRVVSRDGKRPTEQNPGRIQVSWPGLAKTYFGEQDRYDSNREGDWWPTGDVGYFTRFGCLHMLDREVDMIPGVRSSLEVEDTVLAKMRELSELVVVHGPDSEAVPVLCTHGDRPLDLDRWRAAVADFPQLADPVQIPEAELPRTGTLKVQRLALADRLKAATQTETETDSLEQ</sequence>
<dbReference type="PANTHER" id="PTHR43767:SF1">
    <property type="entry name" value="NONRIBOSOMAL PEPTIDE SYNTHASE PES1 (EUROFUNG)-RELATED"/>
    <property type="match status" value="1"/>
</dbReference>
<dbReference type="InterPro" id="IPR000873">
    <property type="entry name" value="AMP-dep_synth/lig_dom"/>
</dbReference>
<proteinExistence type="predicted"/>
<dbReference type="Proteomes" id="UP000584670">
    <property type="component" value="Unassembled WGS sequence"/>
</dbReference>
<dbReference type="PROSITE" id="PS00455">
    <property type="entry name" value="AMP_BINDING"/>
    <property type="match status" value="1"/>
</dbReference>
<dbReference type="RefSeq" id="WP_186280196.1">
    <property type="nucleotide sequence ID" value="NZ_JACMSF010000001.1"/>
</dbReference>
<dbReference type="InterPro" id="IPR020845">
    <property type="entry name" value="AMP-binding_CS"/>
</dbReference>
<dbReference type="EMBL" id="JACMSF010000001">
    <property type="protein sequence ID" value="MBC2900339.1"/>
    <property type="molecule type" value="Genomic_DNA"/>
</dbReference>
<gene>
    <name evidence="2" type="ORF">H4N64_01745</name>
</gene>
<dbReference type="InterPro" id="IPR050237">
    <property type="entry name" value="ATP-dep_AMP-bd_enzyme"/>
</dbReference>
<dbReference type="InterPro" id="IPR042099">
    <property type="entry name" value="ANL_N_sf"/>
</dbReference>
<evidence type="ECO:0000313" key="3">
    <source>
        <dbReference type="Proteomes" id="UP000584670"/>
    </source>
</evidence>
<dbReference type="PANTHER" id="PTHR43767">
    <property type="entry name" value="LONG-CHAIN-FATTY-ACID--COA LIGASE"/>
    <property type="match status" value="1"/>
</dbReference>
<reference evidence="2 3" key="1">
    <citation type="submission" date="2020-08" db="EMBL/GenBank/DDBJ databases">
        <title>Streptomyces sp. PSKA01 genome sequencing and assembly.</title>
        <authorList>
            <person name="Mandal S."/>
            <person name="Maiti P.K."/>
            <person name="Das P."/>
        </authorList>
    </citation>
    <scope>NUCLEOTIDE SEQUENCE [LARGE SCALE GENOMIC DNA]</scope>
    <source>
        <strain evidence="2 3">PSKA01</strain>
    </source>
</reference>
<protein>
    <submittedName>
        <fullName evidence="2">Acyl--CoA ligase</fullName>
    </submittedName>
</protein>
<keyword evidence="2" id="KW-0436">Ligase</keyword>
<dbReference type="Pfam" id="PF00501">
    <property type="entry name" value="AMP-binding"/>
    <property type="match status" value="1"/>
</dbReference>
<dbReference type="SUPFAM" id="SSF56801">
    <property type="entry name" value="Acetyl-CoA synthetase-like"/>
    <property type="match status" value="1"/>
</dbReference>
<dbReference type="AlphaFoldDB" id="A0A7X1M6Q5"/>
<keyword evidence="3" id="KW-1185">Reference proteome</keyword>
<dbReference type="GO" id="GO:0016874">
    <property type="term" value="F:ligase activity"/>
    <property type="evidence" value="ECO:0007669"/>
    <property type="project" value="UniProtKB-KW"/>
</dbReference>
<evidence type="ECO:0000259" key="1">
    <source>
        <dbReference type="Pfam" id="PF00501"/>
    </source>
</evidence>
<evidence type="ECO:0000313" key="2">
    <source>
        <dbReference type="EMBL" id="MBC2900339.1"/>
    </source>
</evidence>